<evidence type="ECO:0000313" key="2">
    <source>
        <dbReference type="Proteomes" id="UP000078286"/>
    </source>
</evidence>
<dbReference type="AlphaFoldDB" id="A0A1B7HUM0"/>
<gene>
    <name evidence="1" type="ORF">M979_1260</name>
</gene>
<protein>
    <submittedName>
        <fullName evidence="1">VirK family virulence factor</fullName>
    </submittedName>
</protein>
<dbReference type="GO" id="GO:0006974">
    <property type="term" value="P:DNA damage response"/>
    <property type="evidence" value="ECO:0007669"/>
    <property type="project" value="TreeGrafter"/>
</dbReference>
<accession>A0A1B7HUM0</accession>
<dbReference type="PATRIC" id="fig|1354255.3.peg.1299"/>
<evidence type="ECO:0000313" key="1">
    <source>
        <dbReference type="EMBL" id="OAT19369.1"/>
    </source>
</evidence>
<proteinExistence type="predicted"/>
<dbReference type="EMBL" id="LXEO01000015">
    <property type="protein sequence ID" value="OAT19369.1"/>
    <property type="molecule type" value="Genomic_DNA"/>
</dbReference>
<dbReference type="PANTHER" id="PTHR38785">
    <property type="entry name" value="HOMOLOG OF VIRK"/>
    <property type="match status" value="1"/>
</dbReference>
<reference evidence="1 2" key="1">
    <citation type="submission" date="2016-04" db="EMBL/GenBank/DDBJ databases">
        <title>ATOL: Assembling a taxonomically balanced genome-scale reconstruction of the evolutionary history of the Enterobacteriaceae.</title>
        <authorList>
            <person name="Plunkett G.III."/>
            <person name="Neeno-Eckwall E.C."/>
            <person name="Glasner J.D."/>
            <person name="Perna N.T."/>
        </authorList>
    </citation>
    <scope>NUCLEOTIDE SEQUENCE [LARGE SCALE GENOMIC DNA]</scope>
    <source>
        <strain evidence="1 2">ATCC 51607</strain>
    </source>
</reference>
<keyword evidence="2" id="KW-1185">Reference proteome</keyword>
<organism evidence="1 2">
    <name type="scientific">Buttiauxella noackiae ATCC 51607</name>
    <dbReference type="NCBI Taxonomy" id="1354255"/>
    <lineage>
        <taxon>Bacteria</taxon>
        <taxon>Pseudomonadati</taxon>
        <taxon>Pseudomonadota</taxon>
        <taxon>Gammaproteobacteria</taxon>
        <taxon>Enterobacterales</taxon>
        <taxon>Enterobacteriaceae</taxon>
        <taxon>Buttiauxella</taxon>
    </lineage>
</organism>
<dbReference type="Pfam" id="PF04393">
    <property type="entry name" value="DUF535"/>
    <property type="match status" value="1"/>
</dbReference>
<sequence>MTILDQHPSLQKNNAGVSTIMALVSGDLTPCDIWHEKSYRAKFLLRTLLAPRQTLRFFNSMARQSYFSTLLKAQKTLPSKIHRHYLYLGMRAADRVDAILNHYQFIEKLGCKTLARGLMSPEQTRLLELSGKDGEKIEINASTALGAEREGESTLWFNMNGIRLAALTFCITGDAIFIGGLQGAHRSVPHDTIKTATKACHGLFPKRLLMEVLWLLAAQKGIKAIYGVSNDGHVFRGLRYRLSKGKHFHASYNEFWESISGEKYDKHLYRLPLSLPQKDLSEIASKKRSEYRKRYSLLNELQTQFAELS</sequence>
<dbReference type="PANTHER" id="PTHR38785:SF1">
    <property type="entry name" value="HOMOLOG OF VIRK"/>
    <property type="match status" value="1"/>
</dbReference>
<dbReference type="Proteomes" id="UP000078286">
    <property type="component" value="Unassembled WGS sequence"/>
</dbReference>
<comment type="caution">
    <text evidence="1">The sequence shown here is derived from an EMBL/GenBank/DDBJ whole genome shotgun (WGS) entry which is preliminary data.</text>
</comment>
<dbReference type="InterPro" id="IPR007488">
    <property type="entry name" value="DUF535"/>
</dbReference>
<name>A0A1B7HUM0_9ENTR</name>
<dbReference type="RefSeq" id="WP_064554159.1">
    <property type="nucleotide sequence ID" value="NZ_LXEO01000015.1"/>
</dbReference>